<sequence length="165" mass="19157">MKSKSIFGIITSMVVFFSMQFTFAQNMKVDTLKEVVIRSNSLVNATVTNAFTKDFRDAVGPRWYRLDKNFLVKFLSGNQKNNTLYDKKGVQLYHITYMRGHDLPAEIRGLVNKKYNDEMVLTAIHVEQDSRDIWVVNLKSGNEWVLARVEDEQVDEVQRLTDTLE</sequence>
<accession>A0A0X8X329</accession>
<proteinExistence type="predicted"/>
<reference evidence="1 2" key="1">
    <citation type="submission" date="2015-12" db="EMBL/GenBank/DDBJ databases">
        <title>Genome sequence of Mucilaginibacter gotjawali.</title>
        <authorList>
            <person name="Lee J.S."/>
            <person name="Lee K.C."/>
            <person name="Kim K.K."/>
            <person name="Lee B.W."/>
        </authorList>
    </citation>
    <scope>NUCLEOTIDE SEQUENCE [LARGE SCALE GENOMIC DNA]</scope>
    <source>
        <strain evidence="1 2">SA3-7</strain>
    </source>
</reference>
<dbReference type="EMBL" id="AP017313">
    <property type="protein sequence ID" value="BAU54840.1"/>
    <property type="molecule type" value="Genomic_DNA"/>
</dbReference>
<dbReference type="OrthoDB" id="669798at2"/>
<dbReference type="Gene3D" id="3.10.450.360">
    <property type="match status" value="1"/>
</dbReference>
<dbReference type="Proteomes" id="UP000218263">
    <property type="component" value="Chromosome"/>
</dbReference>
<organism evidence="1 2">
    <name type="scientific">Mucilaginibacter gotjawali</name>
    <dbReference type="NCBI Taxonomy" id="1550579"/>
    <lineage>
        <taxon>Bacteria</taxon>
        <taxon>Pseudomonadati</taxon>
        <taxon>Bacteroidota</taxon>
        <taxon>Sphingobacteriia</taxon>
        <taxon>Sphingobacteriales</taxon>
        <taxon>Sphingobacteriaceae</taxon>
        <taxon>Mucilaginibacter</taxon>
    </lineage>
</organism>
<name>A0A0X8X329_9SPHI</name>
<dbReference type="AlphaFoldDB" id="A0A0X8X329"/>
<gene>
    <name evidence="1" type="ORF">MgSA37_03019</name>
</gene>
<dbReference type="RefSeq" id="WP_096352931.1">
    <property type="nucleotide sequence ID" value="NZ_AP017313.1"/>
</dbReference>
<dbReference type="KEGG" id="mgot:MgSA37_03019"/>
<protein>
    <submittedName>
        <fullName evidence="1">Uncharacterized protein</fullName>
    </submittedName>
</protein>
<evidence type="ECO:0000313" key="2">
    <source>
        <dbReference type="Proteomes" id="UP000218263"/>
    </source>
</evidence>
<evidence type="ECO:0000313" key="1">
    <source>
        <dbReference type="EMBL" id="BAU54840.1"/>
    </source>
</evidence>
<keyword evidence="2" id="KW-1185">Reference proteome</keyword>
<dbReference type="SUPFAM" id="SSF160574">
    <property type="entry name" value="BT0923-like"/>
    <property type="match status" value="1"/>
</dbReference>